<organism evidence="2 3">
    <name type="scientific">Pseudomonas agarici</name>
    <dbReference type="NCBI Taxonomy" id="46677"/>
    <lineage>
        <taxon>Bacteria</taxon>
        <taxon>Pseudomonadati</taxon>
        <taxon>Pseudomonadota</taxon>
        <taxon>Gammaproteobacteria</taxon>
        <taxon>Pseudomonadales</taxon>
        <taxon>Pseudomonadaceae</taxon>
        <taxon>Pseudomonas</taxon>
    </lineage>
</organism>
<dbReference type="EMBL" id="CP014135">
    <property type="protein sequence ID" value="AMB87039.1"/>
    <property type="molecule type" value="Genomic_DNA"/>
</dbReference>
<dbReference type="KEGG" id="pagb:AWM79_17725"/>
<dbReference type="AlphaFoldDB" id="A0A0X1T5I9"/>
<keyword evidence="3" id="KW-1185">Reference proteome</keyword>
<accession>A0A0X1T5I9</accession>
<keyword evidence="1" id="KW-0472">Membrane</keyword>
<dbReference type="PANTHER" id="PTHR34351:SF1">
    <property type="entry name" value="SLR1927 PROTEIN"/>
    <property type="match status" value="1"/>
</dbReference>
<reference evidence="2 3" key="1">
    <citation type="submission" date="2016-01" db="EMBL/GenBank/DDBJ databases">
        <authorList>
            <person name="McClelland M."/>
            <person name="Jain A."/>
            <person name="Saraogi P."/>
            <person name="Mendelson R."/>
            <person name="Westerman R."/>
            <person name="SanMiguel P."/>
            <person name="Csonka L."/>
        </authorList>
    </citation>
    <scope>NUCLEOTIDE SEQUENCE [LARGE SCALE GENOMIC DNA]</scope>
    <source>
        <strain evidence="2 3">NCPPB 2472</strain>
    </source>
</reference>
<evidence type="ECO:0000313" key="3">
    <source>
        <dbReference type="Proteomes" id="UP000063229"/>
    </source>
</evidence>
<feature type="transmembrane region" description="Helical" evidence="1">
    <location>
        <begin position="68"/>
        <end position="88"/>
    </location>
</feature>
<keyword evidence="1" id="KW-0812">Transmembrane</keyword>
<gene>
    <name evidence="2" type="ORF">AWM79_17725</name>
</gene>
<feature type="transmembrane region" description="Helical" evidence="1">
    <location>
        <begin position="46"/>
        <end position="62"/>
    </location>
</feature>
<evidence type="ECO:0000313" key="2">
    <source>
        <dbReference type="EMBL" id="AMB87039.1"/>
    </source>
</evidence>
<proteinExistence type="predicted"/>
<dbReference type="Proteomes" id="UP000063229">
    <property type="component" value="Chromosome"/>
</dbReference>
<dbReference type="RefSeq" id="WP_060783415.1">
    <property type="nucleotide sequence ID" value="NZ_CP014135.1"/>
</dbReference>
<evidence type="ECO:0000256" key="1">
    <source>
        <dbReference type="SAM" id="Phobius"/>
    </source>
</evidence>
<name>A0A0X1T5I9_PSEAA</name>
<keyword evidence="1" id="KW-1133">Transmembrane helix</keyword>
<dbReference type="STRING" id="46677.AWM79_17725"/>
<dbReference type="PANTHER" id="PTHR34351">
    <property type="entry name" value="SLR1927 PROTEIN-RELATED"/>
    <property type="match status" value="1"/>
</dbReference>
<protein>
    <submittedName>
        <fullName evidence="2">Uncharacterized protein</fullName>
    </submittedName>
</protein>
<sequence length="327" mass="36303">MVVARGAGTLIGQLWASWQAWLSRRLPPSTRIELTQRRIFIMPNRAGGVFVALLLLILLVAINYQNSLAYGLCFLLLSVFVVAILHTYRNLRGLVLSAGVGPTVFVGEQARFVVRLESAGKSHQAIQLGWSNPAMQTVDVLPGGFCEVQLTRPTQARGWLSAPRIDVCSSFPLSILQAWSWVDLGQQAMVYPQPLEGELPILPGVSDDEQDEGTRAYGPGVDDYQGLKSYQPGDSWRRLHWKAYSRGQGLLIKDFARLEGQEFCLDFLALDGDVEQRLSRLCYWVLELSRRQEPFALKLPGQRLAMDCGAAHCELCLRALALFGNGS</sequence>